<accession>A0A3M8T6V8</accession>
<reference evidence="2 3" key="1">
    <citation type="submission" date="2018-11" db="EMBL/GenBank/DDBJ databases">
        <title>Lysobacter cryohumiis sp. nov., isolated from soil in the Tianshan Mountains, Xinjiang, China.</title>
        <authorList>
            <person name="Luo Y."/>
            <person name="Sheng H."/>
        </authorList>
    </citation>
    <scope>NUCLEOTIDE SEQUENCE [LARGE SCALE GENOMIC DNA]</scope>
    <source>
        <strain evidence="2 3">ZS60</strain>
    </source>
</reference>
<gene>
    <name evidence="2" type="ORF">EER27_02900</name>
</gene>
<proteinExistence type="predicted"/>
<protein>
    <submittedName>
        <fullName evidence="2">Uncharacterized protein</fullName>
    </submittedName>
</protein>
<sequence length="119" mass="12705">MNGFHLMLFGMPCVLAALPLILRPGRWLSGYALCVGPLLMWVTLHVNASMRSPDYDGGAGDFIVVGMLALLDIGFLGGLLLRLICDLAWIVSRDVSRGLAAAGNPLQAGAQQPDSRRCP</sequence>
<organism evidence="2 3">
    <name type="scientific">Montanilutibacter psychrotolerans</name>
    <dbReference type="NCBI Taxonomy" id="1327343"/>
    <lineage>
        <taxon>Bacteria</taxon>
        <taxon>Pseudomonadati</taxon>
        <taxon>Pseudomonadota</taxon>
        <taxon>Gammaproteobacteria</taxon>
        <taxon>Lysobacterales</taxon>
        <taxon>Lysobacteraceae</taxon>
        <taxon>Montanilutibacter</taxon>
    </lineage>
</organism>
<keyword evidence="1" id="KW-0812">Transmembrane</keyword>
<feature type="transmembrane region" description="Helical" evidence="1">
    <location>
        <begin position="6"/>
        <end position="22"/>
    </location>
</feature>
<feature type="transmembrane region" description="Helical" evidence="1">
    <location>
        <begin position="62"/>
        <end position="84"/>
    </location>
</feature>
<dbReference type="Proteomes" id="UP000267049">
    <property type="component" value="Unassembled WGS sequence"/>
</dbReference>
<keyword evidence="1" id="KW-0472">Membrane</keyword>
<comment type="caution">
    <text evidence="2">The sequence shown here is derived from an EMBL/GenBank/DDBJ whole genome shotgun (WGS) entry which is preliminary data.</text>
</comment>
<feature type="transmembrane region" description="Helical" evidence="1">
    <location>
        <begin position="29"/>
        <end position="50"/>
    </location>
</feature>
<keyword evidence="3" id="KW-1185">Reference proteome</keyword>
<dbReference type="RefSeq" id="WP_123086498.1">
    <property type="nucleotide sequence ID" value="NZ_RIBS01000001.1"/>
</dbReference>
<evidence type="ECO:0000256" key="1">
    <source>
        <dbReference type="SAM" id="Phobius"/>
    </source>
</evidence>
<name>A0A3M8T6V8_9GAMM</name>
<evidence type="ECO:0000313" key="3">
    <source>
        <dbReference type="Proteomes" id="UP000267049"/>
    </source>
</evidence>
<keyword evidence="1" id="KW-1133">Transmembrane helix</keyword>
<dbReference type="EMBL" id="RIBS01000001">
    <property type="protein sequence ID" value="RNF86382.1"/>
    <property type="molecule type" value="Genomic_DNA"/>
</dbReference>
<evidence type="ECO:0000313" key="2">
    <source>
        <dbReference type="EMBL" id="RNF86382.1"/>
    </source>
</evidence>
<dbReference type="AlphaFoldDB" id="A0A3M8T6V8"/>